<name>A0ABZ0L6F2_9BACL</name>
<dbReference type="Proteomes" id="UP001303902">
    <property type="component" value="Chromosome"/>
</dbReference>
<proteinExistence type="predicted"/>
<sequence>MKVKGFISILFVVLLSTGCSSSSMEVNEDHNSTKDFHETVDYEKFELITASTLTDLDWLDEKIAIKGMLNSTYFLTDDYGNIYFSIEDDTGSYEGFWYNTASSLKMYKDMQYAIENNIPVTVYGVFQENRKQVGHYNLFTHDVVFHKEEIVQNATSDEESIESEESASEHDLHTWIFEKVEESPDAGPAVTSENIEQFKPANLNMTASTNRDGRGQLTTATFTIRWDRIKDADHIYVFYDTYARSGPIEKELDKAKRVDGTETSYSFGTLPSRMEGANKFWAYIIVSKDGKLSEYSEVVTASY</sequence>
<reference evidence="2 3" key="1">
    <citation type="submission" date="2023-06" db="EMBL/GenBank/DDBJ databases">
        <title>Sporosarcina sp. nov., isolated from Korean tranditional fermented seafood 'Jeotgal'.</title>
        <authorList>
            <person name="Yang A.I."/>
            <person name="Shin N.-R."/>
        </authorList>
    </citation>
    <scope>NUCLEOTIDE SEQUENCE [LARGE SCALE GENOMIC DNA]</scope>
    <source>
        <strain evidence="2 3">T2O-4</strain>
    </source>
</reference>
<dbReference type="EMBL" id="CP129118">
    <property type="protein sequence ID" value="WOV86944.1"/>
    <property type="molecule type" value="Genomic_DNA"/>
</dbReference>
<feature type="chain" id="PRO_5046409342" evidence="1">
    <location>
        <begin position="26"/>
        <end position="303"/>
    </location>
</feature>
<evidence type="ECO:0000313" key="3">
    <source>
        <dbReference type="Proteomes" id="UP001303902"/>
    </source>
</evidence>
<evidence type="ECO:0000256" key="1">
    <source>
        <dbReference type="SAM" id="SignalP"/>
    </source>
</evidence>
<organism evidence="2 3">
    <name type="scientific">Sporosarcina oncorhynchi</name>
    <dbReference type="NCBI Taxonomy" id="3056444"/>
    <lineage>
        <taxon>Bacteria</taxon>
        <taxon>Bacillati</taxon>
        <taxon>Bacillota</taxon>
        <taxon>Bacilli</taxon>
        <taxon>Bacillales</taxon>
        <taxon>Caryophanaceae</taxon>
        <taxon>Sporosarcina</taxon>
    </lineage>
</organism>
<accession>A0ABZ0L6F2</accession>
<dbReference type="PROSITE" id="PS51257">
    <property type="entry name" value="PROKAR_LIPOPROTEIN"/>
    <property type="match status" value="1"/>
</dbReference>
<evidence type="ECO:0000313" key="2">
    <source>
        <dbReference type="EMBL" id="WOV86944.1"/>
    </source>
</evidence>
<keyword evidence="1" id="KW-0732">Signal</keyword>
<protein>
    <submittedName>
        <fullName evidence="2">Uncharacterized protein</fullName>
    </submittedName>
</protein>
<keyword evidence="3" id="KW-1185">Reference proteome</keyword>
<feature type="signal peptide" evidence="1">
    <location>
        <begin position="1"/>
        <end position="25"/>
    </location>
</feature>
<gene>
    <name evidence="2" type="ORF">QWT69_13860</name>
</gene>
<dbReference type="RefSeq" id="WP_317966571.1">
    <property type="nucleotide sequence ID" value="NZ_CP129118.1"/>
</dbReference>